<feature type="binding site" evidence="13">
    <location>
        <position position="29"/>
    </location>
    <ligand>
        <name>Zn(2+)</name>
        <dbReference type="ChEBI" id="CHEBI:29105"/>
    </ligand>
</feature>
<keyword evidence="16" id="KW-1185">Reference proteome</keyword>
<feature type="binding site" evidence="13">
    <location>
        <position position="242"/>
    </location>
    <ligand>
        <name>Zn(2+)</name>
        <dbReference type="ChEBI" id="CHEBI:29105"/>
    </ligand>
</feature>
<name>A0A4P7SK88_9CELL</name>
<dbReference type="InterPro" id="IPR032678">
    <property type="entry name" value="tRNA-synt_1_cat_dom"/>
</dbReference>
<sequence length="480" mass="51759">MSLRLFDSGTQSVRDFVPLVEGEVGLYLCGATVQAPPHIGHLRSGVAFDVLVRWLRRGGTRVTLVRNVTDIDDKILAKAADAGEPWWAWAMANERAFTAAYDALGVLPPSYEPRATGHVPAMLELMERLVERGHAYVAGPGDVYFDVRSWPSYGALTNQRIDDMVDSPDDTTRGGKRDAHDFALWKAPRPGEPPTASWDTPYGRGRPGWHLECSAMAHRYLGETFDIHGGGLDLRFPHHENEQAQSHAAGYGFARYWLHNGWVTQSGAKMSKSLGNGLLVTTVLEKVRPVVLRYAMTAVQYRSMLEWTDDTLREAEATWDRLAGFVQRAVERVGAAGPDEVAAATLPTGFAAAMDDDLNVPAALAVVHETLRAGNSALAAGDDATARAAMVTLRGMLDVLGLDPASPQWTAAAGGDGRAERALASLVAAEIDARAAARAARDWATADAIRERLTAAGVVVEDSPTGARWTLAAPTDTTED</sequence>
<dbReference type="Gene3D" id="3.40.50.620">
    <property type="entry name" value="HUPs"/>
    <property type="match status" value="1"/>
</dbReference>
<evidence type="ECO:0000256" key="10">
    <source>
        <dbReference type="ARBA" id="ARBA00022917"/>
    </source>
</evidence>
<dbReference type="PANTHER" id="PTHR10890:SF30">
    <property type="entry name" value="CYSTEINE--TRNA LIGASE"/>
    <property type="match status" value="1"/>
</dbReference>
<dbReference type="InterPro" id="IPR056411">
    <property type="entry name" value="CysS_C"/>
</dbReference>
<dbReference type="EC" id="6.1.1.16" evidence="13"/>
<keyword evidence="6 13" id="KW-0479">Metal-binding</keyword>
<keyword evidence="11 13" id="KW-0030">Aminoacyl-tRNA synthetase</keyword>
<evidence type="ECO:0000256" key="13">
    <source>
        <dbReference type="HAMAP-Rule" id="MF_00041"/>
    </source>
</evidence>
<dbReference type="KEGG" id="celz:E5225_14520"/>
<keyword evidence="10 13" id="KW-0648">Protein biosynthesis</keyword>
<keyword evidence="5 13" id="KW-0436">Ligase</keyword>
<dbReference type="GO" id="GO:0005524">
    <property type="term" value="F:ATP binding"/>
    <property type="evidence" value="ECO:0007669"/>
    <property type="project" value="UniProtKB-UniRule"/>
</dbReference>
<comment type="similarity">
    <text evidence="2 13">Belongs to the class-I aminoacyl-tRNA synthetase family.</text>
</comment>
<keyword evidence="7 13" id="KW-0547">Nucleotide-binding</keyword>
<dbReference type="Pfam" id="PF01406">
    <property type="entry name" value="tRNA-synt_1e"/>
    <property type="match status" value="1"/>
</dbReference>
<dbReference type="NCBIfam" id="TIGR00435">
    <property type="entry name" value="cysS"/>
    <property type="match status" value="1"/>
</dbReference>
<evidence type="ECO:0000256" key="2">
    <source>
        <dbReference type="ARBA" id="ARBA00005594"/>
    </source>
</evidence>
<feature type="domain" description="Cysteinyl-tRNA synthetase class Ia DALR" evidence="14">
    <location>
        <begin position="349"/>
        <end position="408"/>
    </location>
</feature>
<dbReference type="PANTHER" id="PTHR10890">
    <property type="entry name" value="CYSTEINYL-TRNA SYNTHETASE"/>
    <property type="match status" value="1"/>
</dbReference>
<dbReference type="GO" id="GO:0005829">
    <property type="term" value="C:cytosol"/>
    <property type="evidence" value="ECO:0007669"/>
    <property type="project" value="TreeGrafter"/>
</dbReference>
<dbReference type="InterPro" id="IPR024909">
    <property type="entry name" value="Cys-tRNA/MSH_ligase"/>
</dbReference>
<dbReference type="SMART" id="SM00840">
    <property type="entry name" value="DALR_2"/>
    <property type="match status" value="1"/>
</dbReference>
<dbReference type="PRINTS" id="PR00983">
    <property type="entry name" value="TRNASYNTHCYS"/>
</dbReference>
<evidence type="ECO:0000313" key="16">
    <source>
        <dbReference type="Proteomes" id="UP000296469"/>
    </source>
</evidence>
<dbReference type="HAMAP" id="MF_00041">
    <property type="entry name" value="Cys_tRNA_synth"/>
    <property type="match status" value="1"/>
</dbReference>
<dbReference type="SUPFAM" id="SSF47323">
    <property type="entry name" value="Anticodon-binding domain of a subclass of class I aminoacyl-tRNA synthetases"/>
    <property type="match status" value="1"/>
</dbReference>
<dbReference type="GO" id="GO:0008270">
    <property type="term" value="F:zinc ion binding"/>
    <property type="evidence" value="ECO:0007669"/>
    <property type="project" value="UniProtKB-UniRule"/>
</dbReference>
<feature type="binding site" evidence="13">
    <location>
        <position position="272"/>
    </location>
    <ligand>
        <name>ATP</name>
        <dbReference type="ChEBI" id="CHEBI:30616"/>
    </ligand>
</feature>
<evidence type="ECO:0000313" key="15">
    <source>
        <dbReference type="EMBL" id="QCB94590.1"/>
    </source>
</evidence>
<dbReference type="InterPro" id="IPR009080">
    <property type="entry name" value="tRNAsynth_Ia_anticodon-bd"/>
</dbReference>
<dbReference type="InterPro" id="IPR015803">
    <property type="entry name" value="Cys-tRNA-ligase"/>
</dbReference>
<feature type="binding site" evidence="13">
    <location>
        <position position="238"/>
    </location>
    <ligand>
        <name>Zn(2+)</name>
        <dbReference type="ChEBI" id="CHEBI:29105"/>
    </ligand>
</feature>
<evidence type="ECO:0000256" key="11">
    <source>
        <dbReference type="ARBA" id="ARBA00023146"/>
    </source>
</evidence>
<dbReference type="Pfam" id="PF23493">
    <property type="entry name" value="CysS_C"/>
    <property type="match status" value="1"/>
</dbReference>
<evidence type="ECO:0000256" key="5">
    <source>
        <dbReference type="ARBA" id="ARBA00022598"/>
    </source>
</evidence>
<dbReference type="AlphaFoldDB" id="A0A4P7SK88"/>
<evidence type="ECO:0000256" key="9">
    <source>
        <dbReference type="ARBA" id="ARBA00022840"/>
    </source>
</evidence>
<dbReference type="Pfam" id="PF09190">
    <property type="entry name" value="DALR_2"/>
    <property type="match status" value="1"/>
</dbReference>
<feature type="short sequence motif" description="'HIGH' region" evidence="13">
    <location>
        <begin position="31"/>
        <end position="41"/>
    </location>
</feature>
<comment type="cofactor">
    <cofactor evidence="13">
        <name>Zn(2+)</name>
        <dbReference type="ChEBI" id="CHEBI:29105"/>
    </cofactor>
    <text evidence="13">Binds 1 zinc ion per subunit.</text>
</comment>
<dbReference type="SUPFAM" id="SSF52374">
    <property type="entry name" value="Nucleotidylyl transferase"/>
    <property type="match status" value="1"/>
</dbReference>
<evidence type="ECO:0000256" key="4">
    <source>
        <dbReference type="ARBA" id="ARBA00022490"/>
    </source>
</evidence>
<comment type="subcellular location">
    <subcellularLocation>
        <location evidence="1 13">Cytoplasm</location>
    </subcellularLocation>
</comment>
<feature type="binding site" evidence="13">
    <location>
        <position position="213"/>
    </location>
    <ligand>
        <name>Zn(2+)</name>
        <dbReference type="ChEBI" id="CHEBI:29105"/>
    </ligand>
</feature>
<keyword evidence="8 13" id="KW-0862">Zinc</keyword>
<dbReference type="GO" id="GO:0006423">
    <property type="term" value="P:cysteinyl-tRNA aminoacylation"/>
    <property type="evidence" value="ECO:0007669"/>
    <property type="project" value="UniProtKB-UniRule"/>
</dbReference>
<gene>
    <name evidence="13" type="primary">cysS</name>
    <name evidence="15" type="ORF">E5225_14520</name>
</gene>
<dbReference type="GO" id="GO:0004817">
    <property type="term" value="F:cysteine-tRNA ligase activity"/>
    <property type="evidence" value="ECO:0007669"/>
    <property type="project" value="UniProtKB-UniRule"/>
</dbReference>
<evidence type="ECO:0000259" key="14">
    <source>
        <dbReference type="SMART" id="SM00840"/>
    </source>
</evidence>
<dbReference type="Proteomes" id="UP000296469">
    <property type="component" value="Chromosome"/>
</dbReference>
<keyword evidence="4 13" id="KW-0963">Cytoplasm</keyword>
<proteinExistence type="inferred from homology"/>
<dbReference type="EMBL" id="CP039291">
    <property type="protein sequence ID" value="QCB94590.1"/>
    <property type="molecule type" value="Genomic_DNA"/>
</dbReference>
<dbReference type="RefSeq" id="WP_135973350.1">
    <property type="nucleotide sequence ID" value="NZ_CP039291.1"/>
</dbReference>
<evidence type="ECO:0000256" key="1">
    <source>
        <dbReference type="ARBA" id="ARBA00004496"/>
    </source>
</evidence>
<feature type="short sequence motif" description="'KMSKS' region" evidence="13">
    <location>
        <begin position="269"/>
        <end position="273"/>
    </location>
</feature>
<evidence type="ECO:0000256" key="7">
    <source>
        <dbReference type="ARBA" id="ARBA00022741"/>
    </source>
</evidence>
<organism evidence="15 16">
    <name type="scientific">Cellulomonas shaoxiangyii</name>
    <dbReference type="NCBI Taxonomy" id="2566013"/>
    <lineage>
        <taxon>Bacteria</taxon>
        <taxon>Bacillati</taxon>
        <taxon>Actinomycetota</taxon>
        <taxon>Actinomycetes</taxon>
        <taxon>Micrococcales</taxon>
        <taxon>Cellulomonadaceae</taxon>
        <taxon>Cellulomonas</taxon>
    </lineage>
</organism>
<protein>
    <recommendedName>
        <fullName evidence="13">Cysteine--tRNA ligase</fullName>
        <ecNumber evidence="13">6.1.1.16</ecNumber>
    </recommendedName>
    <alternativeName>
        <fullName evidence="13">Cysteinyl-tRNA synthetase</fullName>
        <shortName evidence="13">CysRS</shortName>
    </alternativeName>
</protein>
<evidence type="ECO:0000256" key="6">
    <source>
        <dbReference type="ARBA" id="ARBA00022723"/>
    </source>
</evidence>
<dbReference type="InterPro" id="IPR014729">
    <property type="entry name" value="Rossmann-like_a/b/a_fold"/>
</dbReference>
<dbReference type="InterPro" id="IPR015273">
    <property type="entry name" value="Cys-tRNA-synt_Ia_DALR"/>
</dbReference>
<evidence type="ECO:0000256" key="8">
    <source>
        <dbReference type="ARBA" id="ARBA00022833"/>
    </source>
</evidence>
<evidence type="ECO:0000256" key="3">
    <source>
        <dbReference type="ARBA" id="ARBA00011245"/>
    </source>
</evidence>
<accession>A0A4P7SK88</accession>
<evidence type="ECO:0000256" key="12">
    <source>
        <dbReference type="ARBA" id="ARBA00047398"/>
    </source>
</evidence>
<comment type="subunit">
    <text evidence="3 13">Monomer.</text>
</comment>
<keyword evidence="9 13" id="KW-0067">ATP-binding</keyword>
<comment type="catalytic activity">
    <reaction evidence="12 13">
        <text>tRNA(Cys) + L-cysteine + ATP = L-cysteinyl-tRNA(Cys) + AMP + diphosphate</text>
        <dbReference type="Rhea" id="RHEA:17773"/>
        <dbReference type="Rhea" id="RHEA-COMP:9661"/>
        <dbReference type="Rhea" id="RHEA-COMP:9679"/>
        <dbReference type="ChEBI" id="CHEBI:30616"/>
        <dbReference type="ChEBI" id="CHEBI:33019"/>
        <dbReference type="ChEBI" id="CHEBI:35235"/>
        <dbReference type="ChEBI" id="CHEBI:78442"/>
        <dbReference type="ChEBI" id="CHEBI:78517"/>
        <dbReference type="ChEBI" id="CHEBI:456215"/>
        <dbReference type="EC" id="6.1.1.16"/>
    </reaction>
</comment>
<dbReference type="FunFam" id="3.40.50.620:FF:000068">
    <property type="entry name" value="Cysteine--tRNA ligase"/>
    <property type="match status" value="1"/>
</dbReference>
<dbReference type="Gene3D" id="1.20.120.1910">
    <property type="entry name" value="Cysteine-tRNA ligase, C-terminal anti-codon recognition domain"/>
    <property type="match status" value="1"/>
</dbReference>
<reference evidence="15 16" key="1">
    <citation type="submission" date="2019-04" db="EMBL/GenBank/DDBJ databases">
        <title>Isolation and identification of Cellulomonas shaoxiangyii sp. Nov. isolated from feces of the Tibetan antelopes (Pantholops hodgsonii) in the Qinghai-Tibet plateau of China.</title>
        <authorList>
            <person name="Tian Z."/>
        </authorList>
    </citation>
    <scope>NUCLEOTIDE SEQUENCE [LARGE SCALE GENOMIC DNA]</scope>
    <source>
        <strain evidence="15 16">Z28</strain>
    </source>
</reference>
<dbReference type="OrthoDB" id="9815130at2"/>
<dbReference type="CDD" id="cd00672">
    <property type="entry name" value="CysRS_core"/>
    <property type="match status" value="1"/>
</dbReference>